<evidence type="ECO:0000256" key="1">
    <source>
        <dbReference type="SAM" id="Coils"/>
    </source>
</evidence>
<proteinExistence type="predicted"/>
<evidence type="ECO:0000313" key="2">
    <source>
        <dbReference type="EMBL" id="EHM38197.1"/>
    </source>
</evidence>
<dbReference type="EMBL" id="AGCK01000327">
    <property type="protein sequence ID" value="EHM38197.1"/>
    <property type="molecule type" value="Genomic_DNA"/>
</dbReference>
<name>G9YWX7_FLAPL</name>
<feature type="coiled-coil region" evidence="1">
    <location>
        <begin position="42"/>
        <end position="87"/>
    </location>
</feature>
<sequence>MAFDRSLRRAACALLTAALLVPAWGGLARQVRAASQSEIDALKAEQAESQAWQEELKEQLADVKEDQAAARQERQILQQQLEAINAELDSIN</sequence>
<evidence type="ECO:0000313" key="3">
    <source>
        <dbReference type="Proteomes" id="UP000004459"/>
    </source>
</evidence>
<gene>
    <name evidence="2" type="ORF">HMPREF0372_04045</name>
</gene>
<protein>
    <submittedName>
        <fullName evidence="2">ATP synthase F0, B subunit domain protein</fullName>
    </submittedName>
</protein>
<dbReference type="HOGENOM" id="CLU_2418244_0_0_9"/>
<organism evidence="2 3">
    <name type="scientific">Flavonifractor plautii ATCC 29863</name>
    <dbReference type="NCBI Taxonomy" id="411475"/>
    <lineage>
        <taxon>Bacteria</taxon>
        <taxon>Bacillati</taxon>
        <taxon>Bacillota</taxon>
        <taxon>Clostridia</taxon>
        <taxon>Eubacteriales</taxon>
        <taxon>Oscillospiraceae</taxon>
        <taxon>Flavonifractor</taxon>
    </lineage>
</organism>
<accession>G9YWX7</accession>
<dbReference type="AlphaFoldDB" id="G9YWX7"/>
<reference evidence="2 3" key="1">
    <citation type="submission" date="2011-08" db="EMBL/GenBank/DDBJ databases">
        <authorList>
            <person name="Weinstock G."/>
            <person name="Sodergren E."/>
            <person name="Clifton S."/>
            <person name="Fulton L."/>
            <person name="Fulton B."/>
            <person name="Courtney L."/>
            <person name="Fronick C."/>
            <person name="Harrison M."/>
            <person name="Strong C."/>
            <person name="Farmer C."/>
            <person name="Delahaunty K."/>
            <person name="Markovic C."/>
            <person name="Hall O."/>
            <person name="Minx P."/>
            <person name="Tomlinson C."/>
            <person name="Mitreva M."/>
            <person name="Hou S."/>
            <person name="Chen J."/>
            <person name="Wollam A."/>
            <person name="Pepin K.H."/>
            <person name="Johnson M."/>
            <person name="Bhonagiri V."/>
            <person name="Zhang X."/>
            <person name="Suruliraj S."/>
            <person name="Warren W."/>
            <person name="Chinwalla A."/>
            <person name="Mardis E.R."/>
            <person name="Wilson R.K."/>
        </authorList>
    </citation>
    <scope>NUCLEOTIDE SEQUENCE [LARGE SCALE GENOMIC DNA]</scope>
    <source>
        <strain evidence="2 3">ATCC 29863</strain>
    </source>
</reference>
<feature type="non-terminal residue" evidence="2">
    <location>
        <position position="92"/>
    </location>
</feature>
<dbReference type="Proteomes" id="UP000004459">
    <property type="component" value="Unassembled WGS sequence"/>
</dbReference>
<comment type="caution">
    <text evidence="2">The sequence shown here is derived from an EMBL/GenBank/DDBJ whole genome shotgun (WGS) entry which is preliminary data.</text>
</comment>
<keyword evidence="1" id="KW-0175">Coiled coil</keyword>